<accession>A0ABS4KFV6</accession>
<dbReference type="PANTHER" id="PTHR46832">
    <property type="entry name" value="5'-METHYLTHIOADENOSINE/S-ADENOSYLHOMOCYSTEINE NUCLEOSIDASE"/>
    <property type="match status" value="1"/>
</dbReference>
<dbReference type="NCBIfam" id="TIGR01704">
    <property type="entry name" value="MTA_SAH-Nsdase"/>
    <property type="match status" value="1"/>
</dbReference>
<comment type="caution">
    <text evidence="7">The sequence shown here is derived from an EMBL/GenBank/DDBJ whole genome shotgun (WGS) entry which is preliminary data.</text>
</comment>
<evidence type="ECO:0000313" key="8">
    <source>
        <dbReference type="Proteomes" id="UP001314903"/>
    </source>
</evidence>
<reference evidence="7 8" key="1">
    <citation type="submission" date="2021-03" db="EMBL/GenBank/DDBJ databases">
        <title>Genomic Encyclopedia of Type Strains, Phase IV (KMG-IV): sequencing the most valuable type-strain genomes for metagenomic binning, comparative biology and taxonomic classification.</title>
        <authorList>
            <person name="Goeker M."/>
        </authorList>
    </citation>
    <scope>NUCLEOTIDE SEQUENCE [LARGE SCALE GENOMIC DNA]</scope>
    <source>
        <strain evidence="7 8">DSM 27512</strain>
    </source>
</reference>
<dbReference type="InterPro" id="IPR000845">
    <property type="entry name" value="Nucleoside_phosphorylase_d"/>
</dbReference>
<dbReference type="PANTHER" id="PTHR46832:SF1">
    <property type="entry name" value="5'-METHYLTHIOADENOSINE_S-ADENOSYLHOMOCYSTEINE NUCLEOSIDASE"/>
    <property type="match status" value="1"/>
</dbReference>
<keyword evidence="5" id="KW-0486">Methionine biosynthesis</keyword>
<dbReference type="NCBIfam" id="NF004079">
    <property type="entry name" value="PRK05584.1"/>
    <property type="match status" value="1"/>
</dbReference>
<evidence type="ECO:0000256" key="4">
    <source>
        <dbReference type="ARBA" id="ARBA00022801"/>
    </source>
</evidence>
<evidence type="ECO:0000256" key="5">
    <source>
        <dbReference type="ARBA" id="ARBA00023167"/>
    </source>
</evidence>
<dbReference type="InterPro" id="IPR035994">
    <property type="entry name" value="Nucleoside_phosphorylase_sf"/>
</dbReference>
<comment type="pathway">
    <text evidence="1">Amino-acid biosynthesis; L-methionine biosynthesis via salvage pathway; S-methyl-5-thio-alpha-D-ribose 1-phosphate from S-methyl-5'-thioadenosine (hydrolase route): step 1/2.</text>
</comment>
<evidence type="ECO:0000313" key="7">
    <source>
        <dbReference type="EMBL" id="MBP2026649.1"/>
    </source>
</evidence>
<evidence type="ECO:0000256" key="2">
    <source>
        <dbReference type="ARBA" id="ARBA00011974"/>
    </source>
</evidence>
<keyword evidence="7" id="KW-0326">Glycosidase</keyword>
<evidence type="ECO:0000259" key="6">
    <source>
        <dbReference type="Pfam" id="PF01048"/>
    </source>
</evidence>
<feature type="domain" description="Nucleoside phosphorylase" evidence="6">
    <location>
        <begin position="4"/>
        <end position="230"/>
    </location>
</feature>
<protein>
    <recommendedName>
        <fullName evidence="2">adenosylhomocysteine nucleosidase</fullName>
        <ecNumber evidence="2">3.2.2.9</ecNumber>
    </recommendedName>
</protein>
<keyword evidence="4 7" id="KW-0378">Hydrolase</keyword>
<dbReference type="EMBL" id="JAGGLI010000003">
    <property type="protein sequence ID" value="MBP2026649.1"/>
    <property type="molecule type" value="Genomic_DNA"/>
</dbReference>
<dbReference type="EC" id="3.2.2.9" evidence="2"/>
<dbReference type="Pfam" id="PF01048">
    <property type="entry name" value="PNP_UDP_1"/>
    <property type="match status" value="1"/>
</dbReference>
<sequence length="232" mass="25462">MKQIGIIGAMEEEIVLLKELMENVNIKEFAGLIFYEGNLNNKKLVVVRSGIGKVNAAMCTQVLIDRFDIEYVINIGVAGAISDNIEIGDIVLSTKLYEHDFDVTAFGHKKGVIPRMESSIFLADENLISLAQKSSSVLGEDMKVVQGVVVSGDIFVSSNELKESLKEEFEADCAEMEGAAIAHVCAINKMPFLVIRSMSDKANGEAPENFDEFVLKAAKNSKKLILKMIELI</sequence>
<name>A0ABS4KFV6_9FIRM</name>
<evidence type="ECO:0000256" key="1">
    <source>
        <dbReference type="ARBA" id="ARBA00004945"/>
    </source>
</evidence>
<dbReference type="CDD" id="cd09008">
    <property type="entry name" value="MTAN"/>
    <property type="match status" value="1"/>
</dbReference>
<dbReference type="Proteomes" id="UP001314903">
    <property type="component" value="Unassembled WGS sequence"/>
</dbReference>
<gene>
    <name evidence="7" type="ORF">J2Z35_000438</name>
</gene>
<proteinExistence type="predicted"/>
<keyword evidence="8" id="KW-1185">Reference proteome</keyword>
<dbReference type="RefSeq" id="WP_209658907.1">
    <property type="nucleotide sequence ID" value="NZ_JAGGLI010000003.1"/>
</dbReference>
<evidence type="ECO:0000256" key="3">
    <source>
        <dbReference type="ARBA" id="ARBA00022605"/>
    </source>
</evidence>
<dbReference type="InterPro" id="IPR010049">
    <property type="entry name" value="MTA_SAH_Nsdase"/>
</dbReference>
<organism evidence="7 8">
    <name type="scientific">Acetoanaerobium pronyense</name>
    <dbReference type="NCBI Taxonomy" id="1482736"/>
    <lineage>
        <taxon>Bacteria</taxon>
        <taxon>Bacillati</taxon>
        <taxon>Bacillota</taxon>
        <taxon>Clostridia</taxon>
        <taxon>Peptostreptococcales</taxon>
        <taxon>Filifactoraceae</taxon>
        <taxon>Acetoanaerobium</taxon>
    </lineage>
</organism>
<keyword evidence="3" id="KW-0028">Amino-acid biosynthesis</keyword>
<dbReference type="SUPFAM" id="SSF53167">
    <property type="entry name" value="Purine and uridine phosphorylases"/>
    <property type="match status" value="1"/>
</dbReference>
<dbReference type="Gene3D" id="3.40.50.1580">
    <property type="entry name" value="Nucleoside phosphorylase domain"/>
    <property type="match status" value="1"/>
</dbReference>
<dbReference type="GO" id="GO:0008782">
    <property type="term" value="F:adenosylhomocysteine nucleosidase activity"/>
    <property type="evidence" value="ECO:0007669"/>
    <property type="project" value="UniProtKB-EC"/>
</dbReference>